<dbReference type="Pfam" id="PF23368">
    <property type="entry name" value="DUF7092"/>
    <property type="match status" value="1"/>
</dbReference>
<dbReference type="InterPro" id="IPR055518">
    <property type="entry name" value="DUF7092"/>
</dbReference>
<dbReference type="Proteomes" id="UP000027604">
    <property type="component" value="Chromosome I"/>
</dbReference>
<reference evidence="10 11" key="1">
    <citation type="journal article" date="2015" name="Genome Announc.">
        <title>Genome Sequence of Mushroom Soft-Rot Pathogen Janthinobacterium agaricidamnosum.</title>
        <authorList>
            <person name="Graupner K."/>
            <person name="Lackner G."/>
            <person name="Hertweck C."/>
        </authorList>
    </citation>
    <scope>NUCLEOTIDE SEQUENCE [LARGE SCALE GENOMIC DNA]</scope>
    <source>
        <strain evidence="11">NBRC 102515 / DSM 9628</strain>
    </source>
</reference>
<evidence type="ECO:0000313" key="10">
    <source>
        <dbReference type="EMBL" id="CDG81017.1"/>
    </source>
</evidence>
<keyword evidence="4 6" id="KW-0862">Zinc</keyword>
<comment type="similarity">
    <text evidence="6">Belongs to the peptidase M48 family.</text>
</comment>
<protein>
    <submittedName>
        <fullName evidence="10">Peptidase M48 family protein</fullName>
    </submittedName>
</protein>
<dbReference type="PANTHER" id="PTHR22726">
    <property type="entry name" value="METALLOENDOPEPTIDASE OMA1"/>
    <property type="match status" value="1"/>
</dbReference>
<keyword evidence="7" id="KW-0472">Membrane</keyword>
<dbReference type="InterPro" id="IPR051156">
    <property type="entry name" value="Mito/Outer_Membr_Metalloprot"/>
</dbReference>
<evidence type="ECO:0000256" key="3">
    <source>
        <dbReference type="ARBA" id="ARBA00022801"/>
    </source>
</evidence>
<dbReference type="CDD" id="cd07332">
    <property type="entry name" value="M48C_Oma1_like"/>
    <property type="match status" value="1"/>
</dbReference>
<dbReference type="GO" id="GO:0046872">
    <property type="term" value="F:metal ion binding"/>
    <property type="evidence" value="ECO:0007669"/>
    <property type="project" value="UniProtKB-KW"/>
</dbReference>
<dbReference type="RefSeq" id="WP_051780142.1">
    <property type="nucleotide sequence ID" value="NZ_BCTH01000023.1"/>
</dbReference>
<dbReference type="Pfam" id="PF01435">
    <property type="entry name" value="Peptidase_M48"/>
    <property type="match status" value="1"/>
</dbReference>
<evidence type="ECO:0000256" key="4">
    <source>
        <dbReference type="ARBA" id="ARBA00022833"/>
    </source>
</evidence>
<keyword evidence="2" id="KW-0479">Metal-binding</keyword>
<dbReference type="HOGENOM" id="CLU_029002_0_1_4"/>
<dbReference type="STRING" id="1349767.GJA_356"/>
<proteinExistence type="inferred from homology"/>
<dbReference type="AlphaFoldDB" id="W0V170"/>
<gene>
    <name evidence="10" type="ORF">GJA_356</name>
</gene>
<name>W0V170_9BURK</name>
<keyword evidence="5 6" id="KW-0482">Metalloprotease</keyword>
<dbReference type="GO" id="GO:0051603">
    <property type="term" value="P:proteolysis involved in protein catabolic process"/>
    <property type="evidence" value="ECO:0007669"/>
    <property type="project" value="TreeGrafter"/>
</dbReference>
<evidence type="ECO:0000313" key="11">
    <source>
        <dbReference type="Proteomes" id="UP000027604"/>
    </source>
</evidence>
<dbReference type="PATRIC" id="fig|1349767.4.peg.2068"/>
<keyword evidence="3 6" id="KW-0378">Hydrolase</keyword>
<feature type="domain" description="Peptidase M48" evidence="8">
    <location>
        <begin position="179"/>
        <end position="338"/>
    </location>
</feature>
<comment type="cofactor">
    <cofactor evidence="6">
        <name>Zn(2+)</name>
        <dbReference type="ChEBI" id="CHEBI:29105"/>
    </cofactor>
    <text evidence="6">Binds 1 zinc ion per subunit.</text>
</comment>
<evidence type="ECO:0000256" key="1">
    <source>
        <dbReference type="ARBA" id="ARBA00022670"/>
    </source>
</evidence>
<keyword evidence="7" id="KW-0812">Transmembrane</keyword>
<evidence type="ECO:0000256" key="5">
    <source>
        <dbReference type="ARBA" id="ARBA00023049"/>
    </source>
</evidence>
<dbReference type="KEGG" id="jag:GJA_356"/>
<keyword evidence="1 6" id="KW-0645">Protease</keyword>
<dbReference type="PANTHER" id="PTHR22726:SF1">
    <property type="entry name" value="METALLOENDOPEPTIDASE OMA1, MITOCHONDRIAL"/>
    <property type="match status" value="1"/>
</dbReference>
<dbReference type="OrthoDB" id="9810445at2"/>
<dbReference type="Gene3D" id="3.30.2010.10">
    <property type="entry name" value="Metalloproteases ('zincins'), catalytic domain"/>
    <property type="match status" value="1"/>
</dbReference>
<keyword evidence="7" id="KW-1133">Transmembrane helix</keyword>
<evidence type="ECO:0000256" key="2">
    <source>
        <dbReference type="ARBA" id="ARBA00022723"/>
    </source>
</evidence>
<dbReference type="EMBL" id="HG322949">
    <property type="protein sequence ID" value="CDG81017.1"/>
    <property type="molecule type" value="Genomic_DNA"/>
</dbReference>
<organism evidence="10 11">
    <name type="scientific">Janthinobacterium agaricidamnosum NBRC 102515 = DSM 9628</name>
    <dbReference type="NCBI Taxonomy" id="1349767"/>
    <lineage>
        <taxon>Bacteria</taxon>
        <taxon>Pseudomonadati</taxon>
        <taxon>Pseudomonadota</taxon>
        <taxon>Betaproteobacteria</taxon>
        <taxon>Burkholderiales</taxon>
        <taxon>Oxalobacteraceae</taxon>
        <taxon>Janthinobacterium</taxon>
    </lineage>
</organism>
<dbReference type="GO" id="GO:0016020">
    <property type="term" value="C:membrane"/>
    <property type="evidence" value="ECO:0007669"/>
    <property type="project" value="TreeGrafter"/>
</dbReference>
<sequence length="341" mass="37489">MQTETLRPAATPSALAARYFDGKTSRLYHVSLSVVDGKVVVDGELRRSTPLQQMRVSERSSHAARKVTFPDGAYLEVSDKAAFLELLHATGYRDSWTVRMQQSWRGALLALGGAILVLLLGYVFILPQASDRLARALPERLERQLGQGMLELLDQHVFQPSALSAVRQQQLTGRFRLLSLPDDQISSHRIVFRKSKIGPNAFALPSGDIVMTDEMVRLLPDDDALMGVLAHELGHLHERHLSRRVIQGSVVAAATTLLFGDVSALISAAPTLMLDSKYSRDIENEADSYAIAVLQKNGIALEHLVRVFTELEQLGGGVAPYVSSHPSGAERIARIRAAEQR</sequence>
<evidence type="ECO:0000259" key="9">
    <source>
        <dbReference type="Pfam" id="PF23368"/>
    </source>
</evidence>
<evidence type="ECO:0000256" key="7">
    <source>
        <dbReference type="SAM" id="Phobius"/>
    </source>
</evidence>
<feature type="transmembrane region" description="Helical" evidence="7">
    <location>
        <begin position="106"/>
        <end position="125"/>
    </location>
</feature>
<evidence type="ECO:0000259" key="8">
    <source>
        <dbReference type="Pfam" id="PF01435"/>
    </source>
</evidence>
<accession>W0V170</accession>
<dbReference type="eggNOG" id="COG0501">
    <property type="taxonomic scope" value="Bacteria"/>
</dbReference>
<dbReference type="InterPro" id="IPR001915">
    <property type="entry name" value="Peptidase_M48"/>
</dbReference>
<evidence type="ECO:0000256" key="6">
    <source>
        <dbReference type="RuleBase" id="RU003983"/>
    </source>
</evidence>
<feature type="domain" description="DUF7092" evidence="9">
    <location>
        <begin position="15"/>
        <end position="89"/>
    </location>
</feature>
<dbReference type="GO" id="GO:0004222">
    <property type="term" value="F:metalloendopeptidase activity"/>
    <property type="evidence" value="ECO:0007669"/>
    <property type="project" value="InterPro"/>
</dbReference>
<keyword evidence="11" id="KW-1185">Reference proteome</keyword>